<feature type="domain" description="6-phosphogluconate dehydrogenase NADP-binding" evidence="4">
    <location>
        <begin position="16"/>
        <end position="174"/>
    </location>
</feature>
<dbReference type="PANTHER" id="PTHR22981">
    <property type="entry name" value="3-HYDROXYISOBUTYRATE DEHYDROGENASE-RELATED"/>
    <property type="match status" value="1"/>
</dbReference>
<gene>
    <name evidence="6" type="ORF">CYD53_108221</name>
</gene>
<dbReference type="Gene3D" id="1.10.1040.10">
    <property type="entry name" value="N-(1-d-carboxylethyl)-l-norvaline Dehydrogenase, domain 2"/>
    <property type="match status" value="1"/>
</dbReference>
<dbReference type="AlphaFoldDB" id="A0A2S4M897"/>
<dbReference type="EMBL" id="PQFZ01000008">
    <property type="protein sequence ID" value="POR50970.1"/>
    <property type="molecule type" value="Genomic_DNA"/>
</dbReference>
<dbReference type="PROSITE" id="PS00895">
    <property type="entry name" value="3_HYDROXYISOBUT_DH"/>
    <property type="match status" value="1"/>
</dbReference>
<dbReference type="Pfam" id="PF03446">
    <property type="entry name" value="NAD_binding_2"/>
    <property type="match status" value="1"/>
</dbReference>
<dbReference type="Gene3D" id="3.40.50.720">
    <property type="entry name" value="NAD(P)-binding Rossmann-like Domain"/>
    <property type="match status" value="1"/>
</dbReference>
<dbReference type="GO" id="GO:0016616">
    <property type="term" value="F:oxidoreductase activity, acting on the CH-OH group of donors, NAD or NADP as acceptor"/>
    <property type="evidence" value="ECO:0007669"/>
    <property type="project" value="TreeGrafter"/>
</dbReference>
<feature type="active site" evidence="3">
    <location>
        <position position="183"/>
    </location>
</feature>
<dbReference type="GO" id="GO:0050661">
    <property type="term" value="F:NADP binding"/>
    <property type="evidence" value="ECO:0007669"/>
    <property type="project" value="InterPro"/>
</dbReference>
<feature type="domain" description="3-hydroxyisobutyrate dehydrogenase-like NAD-binding" evidence="5">
    <location>
        <begin position="177"/>
        <end position="298"/>
    </location>
</feature>
<dbReference type="InterPro" id="IPR036291">
    <property type="entry name" value="NAD(P)-bd_dom_sf"/>
</dbReference>
<evidence type="ECO:0000313" key="6">
    <source>
        <dbReference type="EMBL" id="POR50970.1"/>
    </source>
</evidence>
<dbReference type="Pfam" id="PF14833">
    <property type="entry name" value="NAD_binding_11"/>
    <property type="match status" value="1"/>
</dbReference>
<proteinExistence type="predicted"/>
<dbReference type="RefSeq" id="WP_103719063.1">
    <property type="nucleotide sequence ID" value="NZ_PQFZ01000008.1"/>
</dbReference>
<reference evidence="6 7" key="1">
    <citation type="submission" date="2018-01" db="EMBL/GenBank/DDBJ databases">
        <title>Genomic Encyclopedia of Type Strains, Phase III (KMG-III): the genomes of soil and plant-associated and newly described type strains.</title>
        <authorList>
            <person name="Whitman W."/>
        </authorList>
    </citation>
    <scope>NUCLEOTIDE SEQUENCE [LARGE SCALE GENOMIC DNA]</scope>
    <source>
        <strain evidence="6 7">1131</strain>
    </source>
</reference>
<dbReference type="InterPro" id="IPR008927">
    <property type="entry name" value="6-PGluconate_DH-like_C_sf"/>
</dbReference>
<sequence>MPDAIQSAPIAPPAIIALIGLGQMGLPMAARLILAGFQVHGADPSETARALFEQGGGKAFADAAQAAKGASAIITMLPNGKIVRDVLLGANGIAPRLPKGTLIIDMSSSAPTDTTSLAAELAPFGLPLLDAPVSGGVKRAIDGSLAIMAGGPEVEVERAGPILQAMGKSIFATGPTGSGHAMKALNNYVSAAGLIAASEALLVGRSFGLKPDTIVDVLNASTGRNNSTEVKMKPFVISEAFNSGFSFALMAKDLRIAADLATHLGLGIPQIAAVARLWEEAKGKLKPDADHTEIYRYLAEAFDNGPVQG</sequence>
<dbReference type="InterPro" id="IPR029154">
    <property type="entry name" value="HIBADH-like_NADP-bd"/>
</dbReference>
<dbReference type="SUPFAM" id="SSF51735">
    <property type="entry name" value="NAD(P)-binding Rossmann-fold domains"/>
    <property type="match status" value="1"/>
</dbReference>
<dbReference type="Proteomes" id="UP000236919">
    <property type="component" value="Unassembled WGS sequence"/>
</dbReference>
<organism evidence="6 7">
    <name type="scientific">Bosea psychrotolerans</name>
    <dbReference type="NCBI Taxonomy" id="1871628"/>
    <lineage>
        <taxon>Bacteria</taxon>
        <taxon>Pseudomonadati</taxon>
        <taxon>Pseudomonadota</taxon>
        <taxon>Alphaproteobacteria</taxon>
        <taxon>Hyphomicrobiales</taxon>
        <taxon>Boseaceae</taxon>
        <taxon>Bosea</taxon>
    </lineage>
</organism>
<evidence type="ECO:0000256" key="3">
    <source>
        <dbReference type="PIRSR" id="PIRSR000103-1"/>
    </source>
</evidence>
<dbReference type="OrthoDB" id="9812907at2"/>
<keyword evidence="7" id="KW-1185">Reference proteome</keyword>
<evidence type="ECO:0000259" key="4">
    <source>
        <dbReference type="Pfam" id="PF03446"/>
    </source>
</evidence>
<dbReference type="InterPro" id="IPR002204">
    <property type="entry name" value="3-OH-isobutyrate_DH-rel_CS"/>
</dbReference>
<dbReference type="InterPro" id="IPR015815">
    <property type="entry name" value="HIBADH-related"/>
</dbReference>
<dbReference type="SUPFAM" id="SSF48179">
    <property type="entry name" value="6-phosphogluconate dehydrogenase C-terminal domain-like"/>
    <property type="match status" value="1"/>
</dbReference>
<dbReference type="PIRSF" id="PIRSF000103">
    <property type="entry name" value="HIBADH"/>
    <property type="match status" value="1"/>
</dbReference>
<evidence type="ECO:0000259" key="5">
    <source>
        <dbReference type="Pfam" id="PF14833"/>
    </source>
</evidence>
<name>A0A2S4M897_9HYPH</name>
<dbReference type="InterPro" id="IPR006115">
    <property type="entry name" value="6PGDH_NADP-bd"/>
</dbReference>
<evidence type="ECO:0000256" key="1">
    <source>
        <dbReference type="ARBA" id="ARBA00023002"/>
    </source>
</evidence>
<dbReference type="GO" id="GO:0051287">
    <property type="term" value="F:NAD binding"/>
    <property type="evidence" value="ECO:0007669"/>
    <property type="project" value="InterPro"/>
</dbReference>
<keyword evidence="1" id="KW-0560">Oxidoreductase</keyword>
<dbReference type="PANTHER" id="PTHR22981:SF7">
    <property type="entry name" value="3-HYDROXYISOBUTYRATE DEHYDROGENASE, MITOCHONDRIAL"/>
    <property type="match status" value="1"/>
</dbReference>
<keyword evidence="2" id="KW-0520">NAD</keyword>
<comment type="caution">
    <text evidence="6">The sequence shown here is derived from an EMBL/GenBank/DDBJ whole genome shotgun (WGS) entry which is preliminary data.</text>
</comment>
<evidence type="ECO:0000313" key="7">
    <source>
        <dbReference type="Proteomes" id="UP000236919"/>
    </source>
</evidence>
<protein>
    <submittedName>
        <fullName evidence="6">3-hydroxyisobutyrate dehydrogenase</fullName>
    </submittedName>
</protein>
<accession>A0A2S4M897</accession>
<dbReference type="InterPro" id="IPR013328">
    <property type="entry name" value="6PGD_dom2"/>
</dbReference>
<evidence type="ECO:0000256" key="2">
    <source>
        <dbReference type="ARBA" id="ARBA00023027"/>
    </source>
</evidence>
<dbReference type="GO" id="GO:0016054">
    <property type="term" value="P:organic acid catabolic process"/>
    <property type="evidence" value="ECO:0007669"/>
    <property type="project" value="UniProtKB-ARBA"/>
</dbReference>